<keyword evidence="3" id="KW-1185">Reference proteome</keyword>
<dbReference type="AlphaFoldDB" id="A0A9Q1BPJ7"/>
<evidence type="ECO:0000313" key="3">
    <source>
        <dbReference type="Proteomes" id="UP001152320"/>
    </source>
</evidence>
<reference evidence="2" key="1">
    <citation type="submission" date="2021-10" db="EMBL/GenBank/DDBJ databases">
        <title>Tropical sea cucumber genome reveals ecological adaptation and Cuvierian tubules defense mechanism.</title>
        <authorList>
            <person name="Chen T."/>
        </authorList>
    </citation>
    <scope>NUCLEOTIDE SEQUENCE</scope>
    <source>
        <strain evidence="2">Nanhai2018</strain>
        <tissue evidence="2">Muscle</tissue>
    </source>
</reference>
<evidence type="ECO:0000313" key="2">
    <source>
        <dbReference type="EMBL" id="KAJ8030276.1"/>
    </source>
</evidence>
<name>A0A9Q1BPJ7_HOLLE</name>
<feature type="region of interest" description="Disordered" evidence="1">
    <location>
        <begin position="1"/>
        <end position="25"/>
    </location>
</feature>
<evidence type="ECO:0000256" key="1">
    <source>
        <dbReference type="SAM" id="MobiDB-lite"/>
    </source>
</evidence>
<organism evidence="2 3">
    <name type="scientific">Holothuria leucospilota</name>
    <name type="common">Black long sea cucumber</name>
    <name type="synonym">Mertensiothuria leucospilota</name>
    <dbReference type="NCBI Taxonomy" id="206669"/>
    <lineage>
        <taxon>Eukaryota</taxon>
        <taxon>Metazoa</taxon>
        <taxon>Echinodermata</taxon>
        <taxon>Eleutherozoa</taxon>
        <taxon>Echinozoa</taxon>
        <taxon>Holothuroidea</taxon>
        <taxon>Aspidochirotacea</taxon>
        <taxon>Aspidochirotida</taxon>
        <taxon>Holothuriidae</taxon>
        <taxon>Holothuria</taxon>
    </lineage>
</organism>
<proteinExistence type="predicted"/>
<protein>
    <submittedName>
        <fullName evidence="2">Uncharacterized protein</fullName>
    </submittedName>
</protein>
<accession>A0A9Q1BPJ7</accession>
<dbReference type="EMBL" id="JAIZAY010000013">
    <property type="protein sequence ID" value="KAJ8030276.1"/>
    <property type="molecule type" value="Genomic_DNA"/>
</dbReference>
<dbReference type="Proteomes" id="UP001152320">
    <property type="component" value="Chromosome 13"/>
</dbReference>
<sequence>MIEPGDVTLEAFKPDPNRHPITPEPSSRIYQGQPSVLGRYDEVKQVRVGQVFRMEIRMKGERPLQINFQERNLFGGGWSHIKTVDLPSGYIGFIVEFPVHSRNAGQHNLQYVATNSQGSTILHQRLDVIERQVGG</sequence>
<comment type="caution">
    <text evidence="2">The sequence shown here is derived from an EMBL/GenBank/DDBJ whole genome shotgun (WGS) entry which is preliminary data.</text>
</comment>
<gene>
    <name evidence="2" type="ORF">HOLleu_26641</name>
</gene>